<evidence type="ECO:0000313" key="2">
    <source>
        <dbReference type="EMBL" id="KAF7378607.1"/>
    </source>
</evidence>
<proteinExistence type="predicted"/>
<protein>
    <submittedName>
        <fullName evidence="2">Uncharacterized protein</fullName>
    </submittedName>
</protein>
<feature type="region of interest" description="Disordered" evidence="1">
    <location>
        <begin position="1"/>
        <end position="53"/>
    </location>
</feature>
<evidence type="ECO:0000313" key="3">
    <source>
        <dbReference type="Proteomes" id="UP000614350"/>
    </source>
</evidence>
<organism evidence="2 3">
    <name type="scientific">Vespula vulgaris</name>
    <name type="common">Yellow jacket</name>
    <name type="synonym">Wasp</name>
    <dbReference type="NCBI Taxonomy" id="7454"/>
    <lineage>
        <taxon>Eukaryota</taxon>
        <taxon>Metazoa</taxon>
        <taxon>Ecdysozoa</taxon>
        <taxon>Arthropoda</taxon>
        <taxon>Hexapoda</taxon>
        <taxon>Insecta</taxon>
        <taxon>Pterygota</taxon>
        <taxon>Neoptera</taxon>
        <taxon>Endopterygota</taxon>
        <taxon>Hymenoptera</taxon>
        <taxon>Apocrita</taxon>
        <taxon>Aculeata</taxon>
        <taxon>Vespoidea</taxon>
        <taxon>Vespidae</taxon>
        <taxon>Vespinae</taxon>
        <taxon>Vespula</taxon>
    </lineage>
</organism>
<sequence>MYGVKQMYGVESIARDRQEGDGGGERGKKKKKANATHRARQYEEKSNALLHKEPLSPRRVARWLLPRRHPIPVPFQLLLPPPSRPPPPT</sequence>
<feature type="compositionally biased region" description="Basic and acidic residues" evidence="1">
    <location>
        <begin position="13"/>
        <end position="26"/>
    </location>
</feature>
<feature type="compositionally biased region" description="Basic and acidic residues" evidence="1">
    <location>
        <begin position="40"/>
        <end position="53"/>
    </location>
</feature>
<dbReference type="AlphaFoldDB" id="A0A834IYF4"/>
<name>A0A834IYF4_VESVU</name>
<reference evidence="2" key="1">
    <citation type="journal article" date="2020" name="G3 (Bethesda)">
        <title>High-Quality Assemblies for Three Invasive Social Wasps from the &lt;i&gt;Vespula&lt;/i&gt; Genus.</title>
        <authorList>
            <person name="Harrop T.W.R."/>
            <person name="Guhlin J."/>
            <person name="McLaughlin G.M."/>
            <person name="Permina E."/>
            <person name="Stockwell P."/>
            <person name="Gilligan J."/>
            <person name="Le Lec M.F."/>
            <person name="Gruber M.A.M."/>
            <person name="Quinn O."/>
            <person name="Lovegrove M."/>
            <person name="Duncan E.J."/>
            <person name="Remnant E.J."/>
            <person name="Van Eeckhoven J."/>
            <person name="Graham B."/>
            <person name="Knapp R.A."/>
            <person name="Langford K.W."/>
            <person name="Kronenberg Z."/>
            <person name="Press M.O."/>
            <person name="Eacker S.M."/>
            <person name="Wilson-Rankin E.E."/>
            <person name="Purcell J."/>
            <person name="Lester P.J."/>
            <person name="Dearden P.K."/>
        </authorList>
    </citation>
    <scope>NUCLEOTIDE SEQUENCE</scope>
    <source>
        <strain evidence="2">Marl-1</strain>
    </source>
</reference>
<dbReference type="Proteomes" id="UP000614350">
    <property type="component" value="Unassembled WGS sequence"/>
</dbReference>
<gene>
    <name evidence="2" type="ORF">HZH66_015394</name>
</gene>
<dbReference type="EMBL" id="JACSEA010000025">
    <property type="protein sequence ID" value="KAF7378607.1"/>
    <property type="molecule type" value="Genomic_DNA"/>
</dbReference>
<evidence type="ECO:0000256" key="1">
    <source>
        <dbReference type="SAM" id="MobiDB-lite"/>
    </source>
</evidence>
<feature type="compositionally biased region" description="Basic residues" evidence="1">
    <location>
        <begin position="27"/>
        <end position="39"/>
    </location>
</feature>
<comment type="caution">
    <text evidence="2">The sequence shown here is derived from an EMBL/GenBank/DDBJ whole genome shotgun (WGS) entry which is preliminary data.</text>
</comment>
<accession>A0A834IYF4</accession>
<keyword evidence="3" id="KW-1185">Reference proteome</keyword>